<dbReference type="InterPro" id="IPR023908">
    <property type="entry name" value="xxxLxxG_rpt"/>
</dbReference>
<protein>
    <submittedName>
        <fullName evidence="1">Uncharacterized protein</fullName>
    </submittedName>
</protein>
<dbReference type="EMBL" id="AMCI01006660">
    <property type="protein sequence ID" value="EJW93966.1"/>
    <property type="molecule type" value="Genomic_DNA"/>
</dbReference>
<proteinExistence type="predicted"/>
<name>J9FGB9_9ZZZZ</name>
<organism evidence="1">
    <name type="scientific">gut metagenome</name>
    <dbReference type="NCBI Taxonomy" id="749906"/>
    <lineage>
        <taxon>unclassified sequences</taxon>
        <taxon>metagenomes</taxon>
        <taxon>organismal metagenomes</taxon>
    </lineage>
</organism>
<reference evidence="1" key="1">
    <citation type="journal article" date="2012" name="PLoS ONE">
        <title>Gene sets for utilization of primary and secondary nutrition supplies in the distal gut of endangered iberian lynx.</title>
        <authorList>
            <person name="Alcaide M."/>
            <person name="Messina E."/>
            <person name="Richter M."/>
            <person name="Bargiela R."/>
            <person name="Peplies J."/>
            <person name="Huws S.A."/>
            <person name="Newbold C.J."/>
            <person name="Golyshin P.N."/>
            <person name="Simon M.A."/>
            <person name="Lopez G."/>
            <person name="Yakimov M.M."/>
            <person name="Ferrer M."/>
        </authorList>
    </citation>
    <scope>NUCLEOTIDE SEQUENCE</scope>
</reference>
<dbReference type="NCBIfam" id="TIGR03057">
    <property type="entry name" value="xxxLxxG_by_4"/>
    <property type="match status" value="2"/>
</dbReference>
<dbReference type="AlphaFoldDB" id="J9FGB9"/>
<sequence length="203" mass="20322">MLVKQQAGGAGVVLTDEEARAKAAELLSSEQGRQLVAAAMAKPEMQAVLAGMKDTIEATVQTQLDAKVEEALALGGVAYDALQNALSQAGAAGTQLNSVLASLGQAEAFVQGVASYTNAVSQIYTQGTQPLASGAAQAKEGASKLQNGVSALKNGTGALLNGATQLKDGTKTLLDGAVQLAGGAGELSNGVNEYASEGIDKMT</sequence>
<comment type="caution">
    <text evidence="1">The sequence shown here is derived from an EMBL/GenBank/DDBJ whole genome shotgun (WGS) entry which is preliminary data.</text>
</comment>
<feature type="non-terminal residue" evidence="1">
    <location>
        <position position="203"/>
    </location>
</feature>
<gene>
    <name evidence="1" type="ORF">EVA_17927</name>
</gene>
<accession>J9FGB9</accession>
<evidence type="ECO:0000313" key="1">
    <source>
        <dbReference type="EMBL" id="EJW93966.1"/>
    </source>
</evidence>